<accession>A0A2T2YN51</accession>
<feature type="transmembrane region" description="Helical" evidence="1">
    <location>
        <begin position="385"/>
        <end position="402"/>
    </location>
</feature>
<evidence type="ECO:0000313" key="2">
    <source>
        <dbReference type="EMBL" id="PSR56909.1"/>
    </source>
</evidence>
<feature type="transmembrane region" description="Helical" evidence="1">
    <location>
        <begin position="352"/>
        <end position="373"/>
    </location>
</feature>
<keyword evidence="1" id="KW-0472">Membrane</keyword>
<dbReference type="Proteomes" id="UP000240357">
    <property type="component" value="Unassembled WGS sequence"/>
</dbReference>
<feature type="transmembrane region" description="Helical" evidence="1">
    <location>
        <begin position="33"/>
        <end position="49"/>
    </location>
</feature>
<comment type="caution">
    <text evidence="2">The sequence shown here is derived from an EMBL/GenBank/DDBJ whole genome shotgun (WGS) entry which is preliminary data.</text>
</comment>
<reference evidence="2 3" key="1">
    <citation type="submission" date="2018-03" db="EMBL/GenBank/DDBJ databases">
        <title>Adhaeribacter sp. HMF7605 Genome sequencing and assembly.</title>
        <authorList>
            <person name="Kang H."/>
            <person name="Kang J."/>
            <person name="Cha I."/>
            <person name="Kim H."/>
            <person name="Joh K."/>
        </authorList>
    </citation>
    <scope>NUCLEOTIDE SEQUENCE [LARGE SCALE GENOMIC DNA]</scope>
    <source>
        <strain evidence="2 3">HMF7605</strain>
    </source>
</reference>
<feature type="transmembrane region" description="Helical" evidence="1">
    <location>
        <begin position="411"/>
        <end position="430"/>
    </location>
</feature>
<proteinExistence type="predicted"/>
<keyword evidence="1" id="KW-0812">Transmembrane</keyword>
<dbReference type="GO" id="GO:0005886">
    <property type="term" value="C:plasma membrane"/>
    <property type="evidence" value="ECO:0007669"/>
    <property type="project" value="UniProtKB-SubCell"/>
</dbReference>
<keyword evidence="1" id="KW-1133">Transmembrane helix</keyword>
<evidence type="ECO:0008006" key="4">
    <source>
        <dbReference type="Google" id="ProtNLM"/>
    </source>
</evidence>
<organism evidence="2 3">
    <name type="scientific">Adhaeribacter arboris</name>
    <dbReference type="NCBI Taxonomy" id="2072846"/>
    <lineage>
        <taxon>Bacteria</taxon>
        <taxon>Pseudomonadati</taxon>
        <taxon>Bacteroidota</taxon>
        <taxon>Cytophagia</taxon>
        <taxon>Cytophagales</taxon>
        <taxon>Hymenobacteraceae</taxon>
        <taxon>Adhaeribacter</taxon>
    </lineage>
</organism>
<feature type="transmembrane region" description="Helical" evidence="1">
    <location>
        <begin position="258"/>
        <end position="278"/>
    </location>
</feature>
<feature type="transmembrane region" description="Helical" evidence="1">
    <location>
        <begin position="228"/>
        <end position="252"/>
    </location>
</feature>
<feature type="transmembrane region" description="Helical" evidence="1">
    <location>
        <begin position="160"/>
        <end position="182"/>
    </location>
</feature>
<dbReference type="OrthoDB" id="1491846at2"/>
<feature type="transmembrane region" description="Helical" evidence="1">
    <location>
        <begin position="129"/>
        <end position="148"/>
    </location>
</feature>
<dbReference type="GO" id="GO:0016758">
    <property type="term" value="F:hexosyltransferase activity"/>
    <property type="evidence" value="ECO:0007669"/>
    <property type="project" value="InterPro"/>
</dbReference>
<feature type="transmembrane region" description="Helical" evidence="1">
    <location>
        <begin position="322"/>
        <end position="340"/>
    </location>
</feature>
<evidence type="ECO:0000313" key="3">
    <source>
        <dbReference type="Proteomes" id="UP000240357"/>
    </source>
</evidence>
<gene>
    <name evidence="2" type="ORF">AHMF7605_27135</name>
</gene>
<name>A0A2T2YN51_9BACT</name>
<dbReference type="AlphaFoldDB" id="A0A2T2YN51"/>
<evidence type="ECO:0000256" key="1">
    <source>
        <dbReference type="SAM" id="Phobius"/>
    </source>
</evidence>
<sequence>MATALSRTTLLLLLVSAASYLGLGYFTERSSFIQLLFFFTVSFAAYFQLARQPLSLKVILSTAIFFRFLLLFSWPALSDDYFRFIWDGRLLIAGENPFLHLPTFYLTQLNQISGINLELFHQLNSPHYFTVYPPVCQFIFAFSAWLFPESNWGMVVCMRFILIVAELGTLHFIIKLLLHYHMPVKRVVWYALNPLVIVELSGNLHFEALVLGCLLASIYLLSQHKLLLSGWAFGLAIGVKLIPLIFLPFLLAKLGGKNFFIFTGAAGFILLLLFLPFLSKEIFQNIWQSLDLYFQKFEFNASVYYVFRWLGAIWLGYNIIGILGPVLSLVTFLIILVMAYRSRQISEQNLPTCFLFALSVYFFLTTTVHPWYLTTLAALCVFTPYRYALVWSGAAVLSYATYQTRTYHENLYLTALEYALVYGWFIWEILEYHKKKYPPG</sequence>
<keyword evidence="3" id="KW-1185">Reference proteome</keyword>
<dbReference type="RefSeq" id="WP_106933080.1">
    <property type="nucleotide sequence ID" value="NZ_PYFT01000001.1"/>
</dbReference>
<dbReference type="EMBL" id="PYFT01000001">
    <property type="protein sequence ID" value="PSR56909.1"/>
    <property type="molecule type" value="Genomic_DNA"/>
</dbReference>
<feature type="transmembrane region" description="Helical" evidence="1">
    <location>
        <begin position="56"/>
        <end position="77"/>
    </location>
</feature>
<protein>
    <recommendedName>
        <fullName evidence="4">Mannosyltransferase</fullName>
    </recommendedName>
</protein>
<dbReference type="Pfam" id="PF26314">
    <property type="entry name" value="MptA_B_family"/>
    <property type="match status" value="1"/>
</dbReference>